<dbReference type="Proteomes" id="UP000253370">
    <property type="component" value="Unassembled WGS sequence"/>
</dbReference>
<dbReference type="PROSITE" id="PS51708">
    <property type="entry name" value="CHAD"/>
    <property type="match status" value="1"/>
</dbReference>
<proteinExistence type="predicted"/>
<dbReference type="RefSeq" id="WP_113290004.1">
    <property type="nucleotide sequence ID" value="NZ_QNTQ01000013.1"/>
</dbReference>
<dbReference type="AlphaFoldDB" id="A0A365U693"/>
<gene>
    <name evidence="2" type="ORF">DRV85_13485</name>
</gene>
<accession>A0A365U693</accession>
<comment type="caution">
    <text evidence="2">The sequence shown here is derived from an EMBL/GenBank/DDBJ whole genome shotgun (WGS) entry which is preliminary data.</text>
</comment>
<reference evidence="2 3" key="1">
    <citation type="submission" date="2018-07" db="EMBL/GenBank/DDBJ databases">
        <title>Rhodosalinus sp. strain E84T genomic sequence and assembly.</title>
        <authorList>
            <person name="Liu Z.-W."/>
            <person name="Lu D.-C."/>
        </authorList>
    </citation>
    <scope>NUCLEOTIDE SEQUENCE [LARGE SCALE GENOMIC DNA]</scope>
    <source>
        <strain evidence="2 3">E84</strain>
    </source>
</reference>
<dbReference type="InterPro" id="IPR007899">
    <property type="entry name" value="CHAD_dom"/>
</dbReference>
<dbReference type="EMBL" id="QNTQ01000013">
    <property type="protein sequence ID" value="RBI84025.1"/>
    <property type="molecule type" value="Genomic_DNA"/>
</dbReference>
<dbReference type="SMART" id="SM00880">
    <property type="entry name" value="CHAD"/>
    <property type="match status" value="1"/>
</dbReference>
<evidence type="ECO:0000313" key="2">
    <source>
        <dbReference type="EMBL" id="RBI84025.1"/>
    </source>
</evidence>
<dbReference type="PANTHER" id="PTHR39339:SF1">
    <property type="entry name" value="CHAD DOMAIN-CONTAINING PROTEIN"/>
    <property type="match status" value="1"/>
</dbReference>
<organism evidence="2 3">
    <name type="scientific">Rhodosalinus halophilus</name>
    <dbReference type="NCBI Taxonomy" id="2259333"/>
    <lineage>
        <taxon>Bacteria</taxon>
        <taxon>Pseudomonadati</taxon>
        <taxon>Pseudomonadota</taxon>
        <taxon>Alphaproteobacteria</taxon>
        <taxon>Rhodobacterales</taxon>
        <taxon>Paracoccaceae</taxon>
        <taxon>Rhodosalinus</taxon>
    </lineage>
</organism>
<dbReference type="Gene3D" id="1.40.20.10">
    <property type="entry name" value="CHAD domain"/>
    <property type="match status" value="1"/>
</dbReference>
<protein>
    <recommendedName>
        <fullName evidence="1">CHAD domain-containing protein</fullName>
    </recommendedName>
</protein>
<evidence type="ECO:0000259" key="1">
    <source>
        <dbReference type="PROSITE" id="PS51708"/>
    </source>
</evidence>
<evidence type="ECO:0000313" key="3">
    <source>
        <dbReference type="Proteomes" id="UP000253370"/>
    </source>
</evidence>
<keyword evidence="3" id="KW-1185">Reference proteome</keyword>
<name>A0A365U693_9RHOB</name>
<dbReference type="InterPro" id="IPR038186">
    <property type="entry name" value="CHAD_dom_sf"/>
</dbReference>
<feature type="domain" description="CHAD" evidence="1">
    <location>
        <begin position="9"/>
        <end position="294"/>
    </location>
</feature>
<dbReference type="OrthoDB" id="9810907at2"/>
<dbReference type="Pfam" id="PF05235">
    <property type="entry name" value="CHAD"/>
    <property type="match status" value="1"/>
</dbReference>
<sequence length="295" mass="33405">MPYKLKESDPTLGDALRRIALEQVDRARREAGDPDLDPHYAIHQIRKRCKKLRGLIRLVRPGFRAYSDENAAIRDLARGLSGLRDLEALIETHDRLMARDEAEPGRFAPVRAALTRRKEGVSETIGDDTRAALDALAARIPDWTIRDKPRQVIEGGLARTWERAARAHADCRGAPTVEAMHEWRKRVKYHWYHCRILSPVWPGPVSARAHEAKRLSDVLGDHHDLALYAAHLASDAAPKLAPETATELARIADRALAELEREAFALGARFFSEKPKRAAKRLAALYRIWEAEPRR</sequence>
<dbReference type="PANTHER" id="PTHR39339">
    <property type="entry name" value="SLR1444 PROTEIN"/>
    <property type="match status" value="1"/>
</dbReference>